<dbReference type="RefSeq" id="WP_406696733.1">
    <property type="nucleotide sequence ID" value="NZ_CP155447.1"/>
</dbReference>
<dbReference type="AlphaFoldDB" id="A0AAU7CG02"/>
<feature type="domain" description="DUF6677" evidence="2">
    <location>
        <begin position="33"/>
        <end position="166"/>
    </location>
</feature>
<feature type="transmembrane region" description="Helical" evidence="1">
    <location>
        <begin position="47"/>
        <end position="65"/>
    </location>
</feature>
<gene>
    <name evidence="3" type="ORF">V5E97_37670</name>
</gene>
<dbReference type="EMBL" id="CP155447">
    <property type="protein sequence ID" value="XBH03988.1"/>
    <property type="molecule type" value="Genomic_DNA"/>
</dbReference>
<name>A0AAU7CG02_9BACT</name>
<dbReference type="Pfam" id="PF20382">
    <property type="entry name" value="DUF6677"/>
    <property type="match status" value="1"/>
</dbReference>
<keyword evidence="1" id="KW-0812">Transmembrane</keyword>
<dbReference type="InterPro" id="IPR046499">
    <property type="entry name" value="DUF6677"/>
</dbReference>
<sequence>MRWTWDRDDLATHAYNSSPPPEPLPCRVPGMACPRLRHIYQGRTAKGILYGLCILSLYFLGFALGDGKIVYWRWVNPMQNPDKFCLHYVGQFFVGLPALPALVQSTLNHYGLQPILGGFMAEPSQNVINGLQRYGKLIEVGTIYTTVAGLLNVLAIYDAFDGPAYAELDDVEELAVTVPPEVKMESLKTEGSA</sequence>
<evidence type="ECO:0000313" key="3">
    <source>
        <dbReference type="EMBL" id="XBH03988.1"/>
    </source>
</evidence>
<keyword evidence="1" id="KW-1133">Transmembrane helix</keyword>
<evidence type="ECO:0000256" key="1">
    <source>
        <dbReference type="SAM" id="Phobius"/>
    </source>
</evidence>
<organism evidence="3">
    <name type="scientific">Singulisphaera sp. Ch08</name>
    <dbReference type="NCBI Taxonomy" id="3120278"/>
    <lineage>
        <taxon>Bacteria</taxon>
        <taxon>Pseudomonadati</taxon>
        <taxon>Planctomycetota</taxon>
        <taxon>Planctomycetia</taxon>
        <taxon>Isosphaerales</taxon>
        <taxon>Isosphaeraceae</taxon>
        <taxon>Singulisphaera</taxon>
    </lineage>
</organism>
<accession>A0AAU7CG02</accession>
<evidence type="ECO:0000259" key="2">
    <source>
        <dbReference type="Pfam" id="PF20382"/>
    </source>
</evidence>
<protein>
    <submittedName>
        <fullName evidence="3">DUF6677 family protein</fullName>
    </submittedName>
</protein>
<feature type="transmembrane region" description="Helical" evidence="1">
    <location>
        <begin position="85"/>
        <end position="103"/>
    </location>
</feature>
<reference evidence="3" key="1">
    <citation type="submission" date="2024-05" db="EMBL/GenBank/DDBJ databases">
        <title>Planctomycetes of the genus Singulisphaera possess chitinolytic capabilities.</title>
        <authorList>
            <person name="Ivanova A."/>
        </authorList>
    </citation>
    <scope>NUCLEOTIDE SEQUENCE</scope>
    <source>
        <strain evidence="3">Ch08T</strain>
    </source>
</reference>
<proteinExistence type="predicted"/>
<keyword evidence="1" id="KW-0472">Membrane</keyword>